<reference evidence="2" key="1">
    <citation type="submission" date="2021-01" db="EMBL/GenBank/DDBJ databases">
        <authorList>
            <consortium name="Genoscope - CEA"/>
            <person name="William W."/>
        </authorList>
    </citation>
    <scope>NUCLEOTIDE SEQUENCE</scope>
</reference>
<evidence type="ECO:0000256" key="1">
    <source>
        <dbReference type="SAM" id="MobiDB-lite"/>
    </source>
</evidence>
<organism evidence="2 3">
    <name type="scientific">Paramecium sonneborni</name>
    <dbReference type="NCBI Taxonomy" id="65129"/>
    <lineage>
        <taxon>Eukaryota</taxon>
        <taxon>Sar</taxon>
        <taxon>Alveolata</taxon>
        <taxon>Ciliophora</taxon>
        <taxon>Intramacronucleata</taxon>
        <taxon>Oligohymenophorea</taxon>
        <taxon>Peniculida</taxon>
        <taxon>Parameciidae</taxon>
        <taxon>Paramecium</taxon>
    </lineage>
</organism>
<dbReference type="EMBL" id="CAJJDN010000267">
    <property type="protein sequence ID" value="CAD8130169.1"/>
    <property type="molecule type" value="Genomic_DNA"/>
</dbReference>
<dbReference type="Proteomes" id="UP000692954">
    <property type="component" value="Unassembled WGS sequence"/>
</dbReference>
<feature type="compositionally biased region" description="Low complexity" evidence="1">
    <location>
        <begin position="233"/>
        <end position="265"/>
    </location>
</feature>
<name>A0A8S1RT60_9CILI</name>
<keyword evidence="3" id="KW-1185">Reference proteome</keyword>
<accession>A0A8S1RT60</accession>
<evidence type="ECO:0000313" key="2">
    <source>
        <dbReference type="EMBL" id="CAD8130169.1"/>
    </source>
</evidence>
<protein>
    <submittedName>
        <fullName evidence="2">Uncharacterized protein</fullName>
    </submittedName>
</protein>
<comment type="caution">
    <text evidence="2">The sequence shown here is derived from an EMBL/GenBank/DDBJ whole genome shotgun (WGS) entry which is preliminary data.</text>
</comment>
<sequence length="280" mass="32577">MISLNIEGIIGYELNDSKQCQSIQPFCNIENSQVQGFGWTRFYFLEENFDLSTKTDSTNKEYKLAQTKVINGHLTAFVLGEDGTIIHLWLINKDVAYIIKSNSVNQSKAVVKRFCFYQIWKLNTQRSRSIRLAKDIFIQVKSQNQYKFFKILDVLFDNEVYFQQQQLIKFLGKTKAILENQLKNKFNSSIEIIEKKNPLKCQKKIKVTKKALERFIKRTFIIISDDEGSINYNGNKKNQTQQQVNNQSSSRSSSILSSSSGILQQYEKRGKKEKQQSDFL</sequence>
<dbReference type="AlphaFoldDB" id="A0A8S1RT60"/>
<proteinExistence type="predicted"/>
<feature type="compositionally biased region" description="Basic and acidic residues" evidence="1">
    <location>
        <begin position="266"/>
        <end position="280"/>
    </location>
</feature>
<feature type="region of interest" description="Disordered" evidence="1">
    <location>
        <begin position="233"/>
        <end position="280"/>
    </location>
</feature>
<gene>
    <name evidence="2" type="ORF">PSON_ATCC_30995.1.T2670017</name>
</gene>
<evidence type="ECO:0000313" key="3">
    <source>
        <dbReference type="Proteomes" id="UP000692954"/>
    </source>
</evidence>